<organism evidence="2 3">
    <name type="scientific">Pleurodeles waltl</name>
    <name type="common">Iberian ribbed newt</name>
    <dbReference type="NCBI Taxonomy" id="8319"/>
    <lineage>
        <taxon>Eukaryota</taxon>
        <taxon>Metazoa</taxon>
        <taxon>Chordata</taxon>
        <taxon>Craniata</taxon>
        <taxon>Vertebrata</taxon>
        <taxon>Euteleostomi</taxon>
        <taxon>Amphibia</taxon>
        <taxon>Batrachia</taxon>
        <taxon>Caudata</taxon>
        <taxon>Salamandroidea</taxon>
        <taxon>Salamandridae</taxon>
        <taxon>Pleurodelinae</taxon>
        <taxon>Pleurodeles</taxon>
    </lineage>
</organism>
<keyword evidence="3" id="KW-1185">Reference proteome</keyword>
<dbReference type="Proteomes" id="UP001066276">
    <property type="component" value="Chromosome 6"/>
</dbReference>
<feature type="compositionally biased region" description="Low complexity" evidence="1">
    <location>
        <begin position="309"/>
        <end position="323"/>
    </location>
</feature>
<sequence>MQSRMVPEALHFVLLSLRPTPAWILYGPLFSQWLLGTSYLQRDDRAWVCGSEWGHPGSEPPLLPGSAPREFGFAAEEVRKAWESSVSTIGMAGMPLPRISLNLGEKGEGARVARTKRPNGEMATGTRRPTPTLGKTTGKLSTGTSKEANSSAPPLSSLGGIDTQSILSGKLGADCEGKTHPDDVSKEKDSLLNCPQASEVLDAPEIKLPEGVKDPSRSLEYAEIHTLPGGNVQTRFEEQEIYISSQTSQGRVTSPLMGGAGNLTHTAQKLGSGLEATGAKEKGPDWPKDGGDKFYSLTEDSDYTNSEQGSSETGASISSESATFLSLAESTVRQQRRKTKGRAPIRDGVEPSTQTRKALKWDYSGMNLVSTAVVHSLEAQANMKKGGDALLCSLVPSTGARHTDSEILQSIYYSIKELQTETRAESRRARMATKHLQGTVHKVVKSCRN</sequence>
<dbReference type="AlphaFoldDB" id="A0AAV7QV77"/>
<proteinExistence type="predicted"/>
<comment type="caution">
    <text evidence="2">The sequence shown here is derived from an EMBL/GenBank/DDBJ whole genome shotgun (WGS) entry which is preliminary data.</text>
</comment>
<feature type="compositionally biased region" description="Basic residues" evidence="1">
    <location>
        <begin position="334"/>
        <end position="343"/>
    </location>
</feature>
<accession>A0AAV7QV77</accession>
<gene>
    <name evidence="2" type="ORF">NDU88_009671</name>
</gene>
<evidence type="ECO:0000256" key="1">
    <source>
        <dbReference type="SAM" id="MobiDB-lite"/>
    </source>
</evidence>
<protein>
    <submittedName>
        <fullName evidence="2">Uncharacterized protein</fullName>
    </submittedName>
</protein>
<dbReference type="EMBL" id="JANPWB010000010">
    <property type="protein sequence ID" value="KAJ1143362.1"/>
    <property type="molecule type" value="Genomic_DNA"/>
</dbReference>
<name>A0AAV7QV77_PLEWA</name>
<feature type="region of interest" description="Disordered" evidence="1">
    <location>
        <begin position="275"/>
        <end position="353"/>
    </location>
</feature>
<feature type="compositionally biased region" description="Basic and acidic residues" evidence="1">
    <location>
        <begin position="278"/>
        <end position="292"/>
    </location>
</feature>
<evidence type="ECO:0000313" key="2">
    <source>
        <dbReference type="EMBL" id="KAJ1143362.1"/>
    </source>
</evidence>
<evidence type="ECO:0000313" key="3">
    <source>
        <dbReference type="Proteomes" id="UP001066276"/>
    </source>
</evidence>
<feature type="region of interest" description="Disordered" evidence="1">
    <location>
        <begin position="107"/>
        <end position="163"/>
    </location>
</feature>
<reference evidence="2" key="1">
    <citation type="journal article" date="2022" name="bioRxiv">
        <title>Sequencing and chromosome-scale assembly of the giantPleurodeles waltlgenome.</title>
        <authorList>
            <person name="Brown T."/>
            <person name="Elewa A."/>
            <person name="Iarovenko S."/>
            <person name="Subramanian E."/>
            <person name="Araus A.J."/>
            <person name="Petzold A."/>
            <person name="Susuki M."/>
            <person name="Suzuki K.-i.T."/>
            <person name="Hayashi T."/>
            <person name="Toyoda A."/>
            <person name="Oliveira C."/>
            <person name="Osipova E."/>
            <person name="Leigh N.D."/>
            <person name="Simon A."/>
            <person name="Yun M.H."/>
        </authorList>
    </citation>
    <scope>NUCLEOTIDE SEQUENCE</scope>
    <source>
        <strain evidence="2">20211129_DDA</strain>
        <tissue evidence="2">Liver</tissue>
    </source>
</reference>
<feature type="compositionally biased region" description="Low complexity" evidence="1">
    <location>
        <begin position="124"/>
        <end position="145"/>
    </location>
</feature>